<dbReference type="AlphaFoldDB" id="A0A9W8Y235"/>
<sequence length="259" mass="28855">MSFLPSIMNFMPSLDWLRGPSQPSGPFTPTYEDVCRARALLKALQLPTELVLDILEHARYWPINEFNTVPNRHIVAASRGGRPSAATLCLDAGIFNNPTVNAIRAGGERPRIKSVEFDIVSHDQGHTSEGTEGTFTTSSWLEVSILRNETNSIYRLPGPRLVNTWISSPLDFHTNMVGRGWFLVSRPKSAQQGPQDGEGDLSWYLQGNRVTAGREKYRVIWTDDGSEGNEGAGRGDDFVQELTDGDRLIIWARAKVRTD</sequence>
<dbReference type="OrthoDB" id="66095at2759"/>
<accession>A0A9W8Y235</accession>
<evidence type="ECO:0000313" key="2">
    <source>
        <dbReference type="Proteomes" id="UP001140560"/>
    </source>
</evidence>
<gene>
    <name evidence="1" type="ORF">N0V83_008465</name>
</gene>
<reference evidence="1" key="1">
    <citation type="submission" date="2022-10" db="EMBL/GenBank/DDBJ databases">
        <title>Tapping the CABI collections for fungal endophytes: first genome assemblies for Collariella, Neodidymelliopsis, Ascochyta clinopodiicola, Didymella pomorum, Didymosphaeria variabile, Neocosmospora piperis and Neocucurbitaria cava.</title>
        <authorList>
            <person name="Hill R."/>
        </authorList>
    </citation>
    <scope>NUCLEOTIDE SEQUENCE</scope>
    <source>
        <strain evidence="1">IMI 356814</strain>
    </source>
</reference>
<protein>
    <submittedName>
        <fullName evidence="1">Uncharacterized protein</fullName>
    </submittedName>
</protein>
<organism evidence="1 2">
    <name type="scientific">Neocucurbitaria cava</name>
    <dbReference type="NCBI Taxonomy" id="798079"/>
    <lineage>
        <taxon>Eukaryota</taxon>
        <taxon>Fungi</taxon>
        <taxon>Dikarya</taxon>
        <taxon>Ascomycota</taxon>
        <taxon>Pezizomycotina</taxon>
        <taxon>Dothideomycetes</taxon>
        <taxon>Pleosporomycetidae</taxon>
        <taxon>Pleosporales</taxon>
        <taxon>Pleosporineae</taxon>
        <taxon>Cucurbitariaceae</taxon>
        <taxon>Neocucurbitaria</taxon>
    </lineage>
</organism>
<dbReference type="EMBL" id="JAPEUY010000015">
    <property type="protein sequence ID" value="KAJ4365844.1"/>
    <property type="molecule type" value="Genomic_DNA"/>
</dbReference>
<evidence type="ECO:0000313" key="1">
    <source>
        <dbReference type="EMBL" id="KAJ4365844.1"/>
    </source>
</evidence>
<dbReference type="Proteomes" id="UP001140560">
    <property type="component" value="Unassembled WGS sequence"/>
</dbReference>
<proteinExistence type="predicted"/>
<keyword evidence="2" id="KW-1185">Reference proteome</keyword>
<name>A0A9W8Y235_9PLEO</name>
<comment type="caution">
    <text evidence="1">The sequence shown here is derived from an EMBL/GenBank/DDBJ whole genome shotgun (WGS) entry which is preliminary data.</text>
</comment>